<dbReference type="Proteomes" id="UP001470230">
    <property type="component" value="Unassembled WGS sequence"/>
</dbReference>
<protein>
    <submittedName>
        <fullName evidence="1">Uncharacterized protein</fullName>
    </submittedName>
</protein>
<dbReference type="EMBL" id="JAPFFF010000003">
    <property type="protein sequence ID" value="KAK8895035.1"/>
    <property type="molecule type" value="Genomic_DNA"/>
</dbReference>
<keyword evidence="2" id="KW-1185">Reference proteome</keyword>
<organism evidence="1 2">
    <name type="scientific">Tritrichomonas musculus</name>
    <dbReference type="NCBI Taxonomy" id="1915356"/>
    <lineage>
        <taxon>Eukaryota</taxon>
        <taxon>Metamonada</taxon>
        <taxon>Parabasalia</taxon>
        <taxon>Tritrichomonadida</taxon>
        <taxon>Tritrichomonadidae</taxon>
        <taxon>Tritrichomonas</taxon>
    </lineage>
</organism>
<evidence type="ECO:0000313" key="1">
    <source>
        <dbReference type="EMBL" id="KAK8895035.1"/>
    </source>
</evidence>
<proteinExistence type="predicted"/>
<name>A0ABR2KVC4_9EUKA</name>
<accession>A0ABR2KVC4</accession>
<sequence>MEGKKDSKKKKNSSHADEKKEIHILGFVDGTDRLTLAVQFKDDPKYYTVLAENLLPKYQSDLINFLESRLNFSEHFR</sequence>
<reference evidence="1 2" key="1">
    <citation type="submission" date="2024-04" db="EMBL/GenBank/DDBJ databases">
        <title>Tritrichomonas musculus Genome.</title>
        <authorList>
            <person name="Alves-Ferreira E."/>
            <person name="Grigg M."/>
            <person name="Lorenzi H."/>
            <person name="Galac M."/>
        </authorList>
    </citation>
    <scope>NUCLEOTIDE SEQUENCE [LARGE SCALE GENOMIC DNA]</scope>
    <source>
        <strain evidence="1 2">EAF2021</strain>
    </source>
</reference>
<gene>
    <name evidence="1" type="ORF">M9Y10_023477</name>
</gene>
<comment type="caution">
    <text evidence="1">The sequence shown here is derived from an EMBL/GenBank/DDBJ whole genome shotgun (WGS) entry which is preliminary data.</text>
</comment>
<evidence type="ECO:0000313" key="2">
    <source>
        <dbReference type="Proteomes" id="UP001470230"/>
    </source>
</evidence>